<feature type="chain" id="PRO_5016369603" evidence="1">
    <location>
        <begin position="19"/>
        <end position="248"/>
    </location>
</feature>
<keyword evidence="1" id="KW-0732">Signal</keyword>
<reference evidence="2 3" key="1">
    <citation type="submission" date="2018-03" db="EMBL/GenBank/DDBJ databases">
        <title>Genomic Encyclopedia of Archaeal and Bacterial Type Strains, Phase II (KMG-II): from individual species to whole genera.</title>
        <authorList>
            <person name="Goeker M."/>
        </authorList>
    </citation>
    <scope>NUCLEOTIDE SEQUENCE [LARGE SCALE GENOMIC DNA]</scope>
    <source>
        <strain evidence="2 3">DSM 28229</strain>
    </source>
</reference>
<dbReference type="OrthoDB" id="1118958at2"/>
<keyword evidence="3" id="KW-1185">Reference proteome</keyword>
<dbReference type="EMBL" id="QGDO01000001">
    <property type="protein sequence ID" value="PWJ44313.1"/>
    <property type="molecule type" value="Genomic_DNA"/>
</dbReference>
<protein>
    <submittedName>
        <fullName evidence="2">Uncharacterized protein DUF3575</fullName>
    </submittedName>
</protein>
<dbReference type="Proteomes" id="UP000245535">
    <property type="component" value="Unassembled WGS sequence"/>
</dbReference>
<dbReference type="AlphaFoldDB" id="A0A315ZGM5"/>
<evidence type="ECO:0000256" key="1">
    <source>
        <dbReference type="SAM" id="SignalP"/>
    </source>
</evidence>
<organism evidence="2 3">
    <name type="scientific">Sediminitomix flava</name>
    <dbReference type="NCBI Taxonomy" id="379075"/>
    <lineage>
        <taxon>Bacteria</taxon>
        <taxon>Pseudomonadati</taxon>
        <taxon>Bacteroidota</taxon>
        <taxon>Cytophagia</taxon>
        <taxon>Cytophagales</taxon>
        <taxon>Flammeovirgaceae</taxon>
        <taxon>Sediminitomix</taxon>
    </lineage>
</organism>
<gene>
    <name evidence="2" type="ORF">BC781_101663</name>
</gene>
<evidence type="ECO:0000313" key="3">
    <source>
        <dbReference type="Proteomes" id="UP000245535"/>
    </source>
</evidence>
<name>A0A315ZGM5_SEDFL</name>
<accession>A0A315ZGM5</accession>
<evidence type="ECO:0000313" key="2">
    <source>
        <dbReference type="EMBL" id="PWJ44313.1"/>
    </source>
</evidence>
<feature type="signal peptide" evidence="1">
    <location>
        <begin position="1"/>
        <end position="18"/>
    </location>
</feature>
<sequence>MRCILIFVCLLLPSFTLAQVEYDSTITKNRKNVIRWNITPRILFGANNLVFGYERVLGKHQSLSMNFGVLEFPSLVDIRVGDFLISGENRNRGFDFALDYRRYFKKRNRGLPPDGLYIGPYALLYTFELENSISRIDAMNQSTDIIPIVSKFNVLNIGFELGYQFVFFRRFTLDLIMFGPSLGLYNATLKLDSDFSGDQGEFYDELQDAIEDKFPGLEELLDEGISARGTFSTWTLGLRYVIQIGILF</sequence>
<dbReference type="RefSeq" id="WP_109615814.1">
    <property type="nucleotide sequence ID" value="NZ_QGDO01000001.1"/>
</dbReference>
<proteinExistence type="predicted"/>
<comment type="caution">
    <text evidence="2">The sequence shown here is derived from an EMBL/GenBank/DDBJ whole genome shotgun (WGS) entry which is preliminary data.</text>
</comment>